<dbReference type="Pfam" id="PF01546">
    <property type="entry name" value="Peptidase_M20"/>
    <property type="match status" value="1"/>
</dbReference>
<evidence type="ECO:0000313" key="7">
    <source>
        <dbReference type="EMBL" id="OCT76574.1"/>
    </source>
</evidence>
<dbReference type="InterPro" id="IPR051458">
    <property type="entry name" value="Cyt/Met_Dipeptidase"/>
</dbReference>
<dbReference type="OMA" id="VLYNMYD"/>
<dbReference type="Gene3D" id="3.30.70.360">
    <property type="match status" value="1"/>
</dbReference>
<dbReference type="SUPFAM" id="SSF53187">
    <property type="entry name" value="Zn-dependent exopeptidases"/>
    <property type="match status" value="1"/>
</dbReference>
<dbReference type="GO" id="GO:0046872">
    <property type="term" value="F:metal ion binding"/>
    <property type="evidence" value="ECO:0007669"/>
    <property type="project" value="UniProtKB-KW"/>
</dbReference>
<dbReference type="Proteomes" id="UP000694892">
    <property type="component" value="Chromosome 6L"/>
</dbReference>
<proteinExistence type="inferred from homology"/>
<dbReference type="GO" id="GO:0005829">
    <property type="term" value="C:cytosol"/>
    <property type="evidence" value="ECO:0007669"/>
    <property type="project" value="TreeGrafter"/>
</dbReference>
<dbReference type="PROSITE" id="PS00759">
    <property type="entry name" value="ARGE_DAPE_CPG2_2"/>
    <property type="match status" value="1"/>
</dbReference>
<evidence type="ECO:0000256" key="4">
    <source>
        <dbReference type="ARBA" id="ARBA00022801"/>
    </source>
</evidence>
<name>A0A974CN66_XENLA</name>
<dbReference type="Gene3D" id="3.40.630.10">
    <property type="entry name" value="Zn peptidases"/>
    <property type="match status" value="2"/>
</dbReference>
<dbReference type="AlphaFoldDB" id="A0A974CN66"/>
<dbReference type="GO" id="GO:0016805">
    <property type="term" value="F:dipeptidase activity"/>
    <property type="evidence" value="ECO:0007669"/>
    <property type="project" value="TreeGrafter"/>
</dbReference>
<evidence type="ECO:0000256" key="2">
    <source>
        <dbReference type="ARBA" id="ARBA00022670"/>
    </source>
</evidence>
<evidence type="ECO:0000256" key="3">
    <source>
        <dbReference type="ARBA" id="ARBA00022723"/>
    </source>
</evidence>
<dbReference type="EMBL" id="CM004476">
    <property type="protein sequence ID" value="OCT76574.1"/>
    <property type="molecule type" value="Genomic_DNA"/>
</dbReference>
<dbReference type="InterPro" id="IPR001261">
    <property type="entry name" value="ArgE/DapE_CS"/>
</dbReference>
<organism evidence="7 8">
    <name type="scientific">Xenopus laevis</name>
    <name type="common">African clawed frog</name>
    <dbReference type="NCBI Taxonomy" id="8355"/>
    <lineage>
        <taxon>Eukaryota</taxon>
        <taxon>Metazoa</taxon>
        <taxon>Chordata</taxon>
        <taxon>Craniata</taxon>
        <taxon>Vertebrata</taxon>
        <taxon>Euteleostomi</taxon>
        <taxon>Amphibia</taxon>
        <taxon>Batrachia</taxon>
        <taxon>Anura</taxon>
        <taxon>Pipoidea</taxon>
        <taxon>Pipidae</taxon>
        <taxon>Xenopodinae</taxon>
        <taxon>Xenopus</taxon>
        <taxon>Xenopus</taxon>
    </lineage>
</organism>
<gene>
    <name evidence="7" type="ORF">XELAEV_18031777mg</name>
</gene>
<feature type="domain" description="Peptidase M20 dimerisation" evidence="6">
    <location>
        <begin position="354"/>
        <end position="435"/>
    </location>
</feature>
<comment type="similarity">
    <text evidence="1">Belongs to the peptidase M20A family.</text>
</comment>
<accession>A0A974CN66</accession>
<evidence type="ECO:0000256" key="5">
    <source>
        <dbReference type="SAM" id="Phobius"/>
    </source>
</evidence>
<keyword evidence="5" id="KW-0472">Membrane</keyword>
<protein>
    <recommendedName>
        <fullName evidence="6">Peptidase M20 dimerisation domain-containing protein</fullName>
    </recommendedName>
</protein>
<evidence type="ECO:0000259" key="6">
    <source>
        <dbReference type="Pfam" id="PF07687"/>
    </source>
</evidence>
<dbReference type="InterPro" id="IPR011650">
    <property type="entry name" value="Peptidase_M20_dimer"/>
</dbReference>
<evidence type="ECO:0000256" key="1">
    <source>
        <dbReference type="ARBA" id="ARBA00006247"/>
    </source>
</evidence>
<keyword evidence="5" id="KW-1133">Transmembrane helix</keyword>
<keyword evidence="5" id="KW-0812">Transmembrane</keyword>
<dbReference type="Pfam" id="PF07687">
    <property type="entry name" value="M20_dimer"/>
    <property type="match status" value="1"/>
</dbReference>
<keyword evidence="3" id="KW-0479">Metal-binding</keyword>
<keyword evidence="2" id="KW-0645">Protease</keyword>
<dbReference type="InterPro" id="IPR002933">
    <property type="entry name" value="Peptidase_M20"/>
</dbReference>
<dbReference type="GO" id="GO:0006508">
    <property type="term" value="P:proteolysis"/>
    <property type="evidence" value="ECO:0007669"/>
    <property type="project" value="UniProtKB-KW"/>
</dbReference>
<dbReference type="CDD" id="cd05676">
    <property type="entry name" value="M20_dipept_like_CNDP"/>
    <property type="match status" value="1"/>
</dbReference>
<sequence>MIAGTSAQEQAQTFITGKQYSSAMFRLFIIFLLTYQVLLSPVPNNGVFQYIDAHQDEFIQRLKDWVAIESDSSDPSKRDLVNKMMEMTKDYILKLGGSVEMAEIGEQELSSGEKIPLPPVILAELGNDKSKPTVCFYGHMDVQPAKQTDGWLTEPYTVVEKDDNLYGRGTSDDKGQVLALLHALESVNVMGLPVNVKLAIEGMEEVGSDGLEKLVEDKKDTFFSNVDYIVVTDTPWLSKKPGITYGARGNCYFFIEVLPLVRSPFAFIYSVQNPKQQTGHSIIFIYLVKSTFDLITQSTLEWTVHEAMSDLIYLLNTLADGKGRILVPGIYEAVAPVGENETDLYKNLEFSLEEMQADTGVKQFLHDTKEDLLMHRWRYPSLSIHGIEGAFSGTGTKTVIPAKVIGKFSIRQVPNMEPSVVNKQVTDYLEAKFSERKSPNKIKVTMVIGAKPWLADMNEPQYLAARRAVKRVFNLEADMIRAGGTIPIAKTLEDVLGKSVMLLGIGGPDDAPHGTKLYASYLQELSSTSS</sequence>
<feature type="transmembrane region" description="Helical" evidence="5">
    <location>
        <begin position="23"/>
        <end position="42"/>
    </location>
</feature>
<reference evidence="8" key="1">
    <citation type="journal article" date="2016" name="Nature">
        <title>Genome evolution in the allotetraploid frog Xenopus laevis.</title>
        <authorList>
            <person name="Session A.M."/>
            <person name="Uno Y."/>
            <person name="Kwon T."/>
            <person name="Chapman J.A."/>
            <person name="Toyoda A."/>
            <person name="Takahashi S."/>
            <person name="Fukui A."/>
            <person name="Hikosaka A."/>
            <person name="Suzuki A."/>
            <person name="Kondo M."/>
            <person name="van Heeringen S.J."/>
            <person name="Quigley I."/>
            <person name="Heinz S."/>
            <person name="Ogino H."/>
            <person name="Ochi H."/>
            <person name="Hellsten U."/>
            <person name="Lyons J.B."/>
            <person name="Simakov O."/>
            <person name="Putnam N."/>
            <person name="Stites J."/>
            <person name="Kuroki Y."/>
            <person name="Tanaka T."/>
            <person name="Michiue T."/>
            <person name="Watanabe M."/>
            <person name="Bogdanovic O."/>
            <person name="Lister R."/>
            <person name="Georgiou G."/>
            <person name="Paranjpe S.S."/>
            <person name="van Kruijsbergen I."/>
            <person name="Shu S."/>
            <person name="Carlson J."/>
            <person name="Kinoshita T."/>
            <person name="Ohta Y."/>
            <person name="Mawaribuchi S."/>
            <person name="Jenkins J."/>
            <person name="Grimwood J."/>
            <person name="Schmutz J."/>
            <person name="Mitros T."/>
            <person name="Mozaffari S.V."/>
            <person name="Suzuki Y."/>
            <person name="Haramoto Y."/>
            <person name="Yamamoto T.S."/>
            <person name="Takagi C."/>
            <person name="Heald R."/>
            <person name="Miller K."/>
            <person name="Haudenschild C."/>
            <person name="Kitzman J."/>
            <person name="Nakayama T."/>
            <person name="Izutsu Y."/>
            <person name="Robert J."/>
            <person name="Fortriede J."/>
            <person name="Burns K."/>
            <person name="Lotay V."/>
            <person name="Karimi K."/>
            <person name="Yasuoka Y."/>
            <person name="Dichmann D.S."/>
            <person name="Flajnik M.F."/>
            <person name="Houston D.W."/>
            <person name="Shendure J."/>
            <person name="DuPasquier L."/>
            <person name="Vize P.D."/>
            <person name="Zorn A.M."/>
            <person name="Ito M."/>
            <person name="Marcotte E.M."/>
            <person name="Wallingford J.B."/>
            <person name="Ito Y."/>
            <person name="Asashima M."/>
            <person name="Ueno N."/>
            <person name="Matsuda Y."/>
            <person name="Veenstra G.J."/>
            <person name="Fujiyama A."/>
            <person name="Harland R.M."/>
            <person name="Taira M."/>
            <person name="Rokhsar D.S."/>
        </authorList>
    </citation>
    <scope>NUCLEOTIDE SEQUENCE [LARGE SCALE GENOMIC DNA]</scope>
    <source>
        <strain evidence="8">J</strain>
    </source>
</reference>
<dbReference type="PANTHER" id="PTHR43270">
    <property type="entry name" value="BETA-ALA-HIS DIPEPTIDASE"/>
    <property type="match status" value="1"/>
</dbReference>
<evidence type="ECO:0000313" key="8">
    <source>
        <dbReference type="Proteomes" id="UP000694892"/>
    </source>
</evidence>
<keyword evidence="4" id="KW-0378">Hydrolase</keyword>
<dbReference type="PANTHER" id="PTHR43270:SF16">
    <property type="entry name" value="BETA-ALA-HIS DIPEPTIDASE-LIKE"/>
    <property type="match status" value="1"/>
</dbReference>